<dbReference type="GO" id="GO:0003723">
    <property type="term" value="F:RNA binding"/>
    <property type="evidence" value="ECO:0007669"/>
    <property type="project" value="InterPro"/>
</dbReference>
<evidence type="ECO:0000313" key="4">
    <source>
        <dbReference type="EMBL" id="SHK03905.1"/>
    </source>
</evidence>
<dbReference type="PROSITE" id="PS01129">
    <property type="entry name" value="PSI_RLU"/>
    <property type="match status" value="1"/>
</dbReference>
<dbReference type="Pfam" id="PF00849">
    <property type="entry name" value="PseudoU_synth_2"/>
    <property type="match status" value="1"/>
</dbReference>
<reference evidence="5" key="1">
    <citation type="submission" date="2016-11" db="EMBL/GenBank/DDBJ databases">
        <authorList>
            <person name="Varghese N."/>
            <person name="Submissions S."/>
        </authorList>
    </citation>
    <scope>NUCLEOTIDE SEQUENCE [LARGE SCALE GENOMIC DNA]</scope>
    <source>
        <strain evidence="5">DSM 22212</strain>
    </source>
</reference>
<dbReference type="RefSeq" id="WP_072713852.1">
    <property type="nucleotide sequence ID" value="NZ_FRAU01000001.1"/>
</dbReference>
<dbReference type="InterPro" id="IPR006145">
    <property type="entry name" value="PsdUridine_synth_RsuA/RluA"/>
</dbReference>
<dbReference type="CDD" id="cd02869">
    <property type="entry name" value="PseudoU_synth_RluA_like"/>
    <property type="match status" value="1"/>
</dbReference>
<dbReference type="GO" id="GO:0140098">
    <property type="term" value="F:catalytic activity, acting on RNA"/>
    <property type="evidence" value="ECO:0007669"/>
    <property type="project" value="UniProtKB-ARBA"/>
</dbReference>
<evidence type="ECO:0000256" key="1">
    <source>
        <dbReference type="ARBA" id="ARBA00010876"/>
    </source>
</evidence>
<keyword evidence="2" id="KW-0413">Isomerase</keyword>
<dbReference type="GO" id="GO:0009982">
    <property type="term" value="F:pseudouridine synthase activity"/>
    <property type="evidence" value="ECO:0007669"/>
    <property type="project" value="InterPro"/>
</dbReference>
<evidence type="ECO:0000256" key="2">
    <source>
        <dbReference type="ARBA" id="ARBA00023235"/>
    </source>
</evidence>
<sequence length="242" mass="27498">MLQVAELPVLYLDNHLLVVNKPAGLRSQGDRSGAPTVLSLGKALIKERFNKPGNVYLGLVHRLDAPVSGVMVLARTSKAAARLMQQFRERTVEKIYLALVEGELEGEGVWEDFIAPARDHMRLVSADHPWGKRAVLRWEALMTRNGLTLVRLIPETGRKHQIRVQLAFRGYPVLGDRRYRARRWLAPGQMALHAWKLSVTHPTRRERMQWTAPVPSCWDSAFRLKVDRLLAYLEASGPEGMR</sequence>
<accession>A0A1M6P7L7</accession>
<name>A0A1M6P7L7_9BACT</name>
<dbReference type="PANTHER" id="PTHR21600:SF44">
    <property type="entry name" value="RIBOSOMAL LARGE SUBUNIT PSEUDOURIDINE SYNTHASE D"/>
    <property type="match status" value="1"/>
</dbReference>
<dbReference type="InterPro" id="IPR020103">
    <property type="entry name" value="PsdUridine_synth_cat_dom_sf"/>
</dbReference>
<feature type="domain" description="Pseudouridine synthase RsuA/RluA-like" evidence="3">
    <location>
        <begin position="15"/>
        <end position="167"/>
    </location>
</feature>
<dbReference type="PANTHER" id="PTHR21600">
    <property type="entry name" value="MITOCHONDRIAL RNA PSEUDOURIDINE SYNTHASE"/>
    <property type="match status" value="1"/>
</dbReference>
<keyword evidence="5" id="KW-1185">Reference proteome</keyword>
<dbReference type="GO" id="GO:0000455">
    <property type="term" value="P:enzyme-directed rRNA pseudouridine synthesis"/>
    <property type="evidence" value="ECO:0007669"/>
    <property type="project" value="TreeGrafter"/>
</dbReference>
<dbReference type="STRING" id="633813.SAMN04488087_0064"/>
<dbReference type="Gene3D" id="3.30.2350.10">
    <property type="entry name" value="Pseudouridine synthase"/>
    <property type="match status" value="1"/>
</dbReference>
<gene>
    <name evidence="4" type="ORF">SAMN04488087_0064</name>
</gene>
<organism evidence="4 5">
    <name type="scientific">Rhodothermus profundi</name>
    <dbReference type="NCBI Taxonomy" id="633813"/>
    <lineage>
        <taxon>Bacteria</taxon>
        <taxon>Pseudomonadati</taxon>
        <taxon>Rhodothermota</taxon>
        <taxon>Rhodothermia</taxon>
        <taxon>Rhodothermales</taxon>
        <taxon>Rhodothermaceae</taxon>
        <taxon>Rhodothermus</taxon>
    </lineage>
</organism>
<dbReference type="Proteomes" id="UP000185812">
    <property type="component" value="Unassembled WGS sequence"/>
</dbReference>
<dbReference type="InterPro" id="IPR050188">
    <property type="entry name" value="RluA_PseudoU_synthase"/>
</dbReference>
<proteinExistence type="inferred from homology"/>
<dbReference type="EMBL" id="FRAU01000001">
    <property type="protein sequence ID" value="SHK03905.1"/>
    <property type="molecule type" value="Genomic_DNA"/>
</dbReference>
<comment type="similarity">
    <text evidence="1">Belongs to the pseudouridine synthase RluA family.</text>
</comment>
<dbReference type="AlphaFoldDB" id="A0A1M6P7L7"/>
<evidence type="ECO:0000259" key="3">
    <source>
        <dbReference type="Pfam" id="PF00849"/>
    </source>
</evidence>
<dbReference type="InterPro" id="IPR006224">
    <property type="entry name" value="PsdUridine_synth_RluA-like_CS"/>
</dbReference>
<protein>
    <submittedName>
        <fullName evidence="4">Ribosomal large subunit pseudouridine synthase D</fullName>
    </submittedName>
</protein>
<evidence type="ECO:0000313" key="5">
    <source>
        <dbReference type="Proteomes" id="UP000185812"/>
    </source>
</evidence>
<dbReference type="SUPFAM" id="SSF55120">
    <property type="entry name" value="Pseudouridine synthase"/>
    <property type="match status" value="1"/>
</dbReference>
<dbReference type="OrthoDB" id="9807829at2"/>